<feature type="transmembrane region" description="Helical" evidence="2">
    <location>
        <begin position="88"/>
        <end position="113"/>
    </location>
</feature>
<keyword evidence="2" id="KW-0812">Transmembrane</keyword>
<keyword evidence="2" id="KW-0472">Membrane</keyword>
<sequence>MTYPPHPGEPNPSEYPPPQPPQYGQPHQPPQYGQQPPQPPQYGQPQYGQEQPPYGQQPQFGAPPPPGFGPGPGGYPPAPFPPKRKSRVLPIVLISLGIVAVLCIGGFTALYLVGKNAVDDAAAVTITEPSTLGGRPKLESQEFAAITADMEKSLAEYPGAQSSFGAIYGAPEEEDMVAALATKAVIASPQKELDASFETFGKDAPVSGLTQADTGTLGGVAKCGTSSVSGIDVAVCGWADEGSVGMVMWFFKKAPDVQAEFPKVRAEIESKKTS</sequence>
<accession>A0A316FPJ6</accession>
<feature type="compositionally biased region" description="Pro residues" evidence="1">
    <location>
        <begin position="61"/>
        <end position="81"/>
    </location>
</feature>
<protein>
    <recommendedName>
        <fullName evidence="5">Flagellar basal body-associated protein FliL</fullName>
    </recommendedName>
</protein>
<evidence type="ECO:0000256" key="1">
    <source>
        <dbReference type="SAM" id="MobiDB-lite"/>
    </source>
</evidence>
<feature type="region of interest" description="Disordered" evidence="1">
    <location>
        <begin position="1"/>
        <end position="81"/>
    </location>
</feature>
<reference evidence="3 4" key="1">
    <citation type="submission" date="2018-05" db="EMBL/GenBank/DDBJ databases">
        <title>Genomic Encyclopedia of Archaeal and Bacterial Type Strains, Phase II (KMG-II): from individual species to whole genera.</title>
        <authorList>
            <person name="Goeker M."/>
        </authorList>
    </citation>
    <scope>NUCLEOTIDE SEQUENCE [LARGE SCALE GENOMIC DNA]</scope>
    <source>
        <strain evidence="3 4">DSM 45184</strain>
    </source>
</reference>
<dbReference type="OrthoDB" id="3868477at2"/>
<dbReference type="EMBL" id="QGGR01000003">
    <property type="protein sequence ID" value="PWK50145.1"/>
    <property type="molecule type" value="Genomic_DNA"/>
</dbReference>
<keyword evidence="4" id="KW-1185">Reference proteome</keyword>
<evidence type="ECO:0000313" key="3">
    <source>
        <dbReference type="EMBL" id="PWK50145.1"/>
    </source>
</evidence>
<gene>
    <name evidence="3" type="ORF">BC793_10325</name>
</gene>
<feature type="compositionally biased region" description="Low complexity" evidence="1">
    <location>
        <begin position="43"/>
        <end position="60"/>
    </location>
</feature>
<name>A0A316FPJ6_9ACTN</name>
<keyword evidence="2" id="KW-1133">Transmembrane helix</keyword>
<evidence type="ECO:0008006" key="5">
    <source>
        <dbReference type="Google" id="ProtNLM"/>
    </source>
</evidence>
<dbReference type="AlphaFoldDB" id="A0A316FPJ6"/>
<evidence type="ECO:0000256" key="2">
    <source>
        <dbReference type="SAM" id="Phobius"/>
    </source>
</evidence>
<comment type="caution">
    <text evidence="3">The sequence shown here is derived from an EMBL/GenBank/DDBJ whole genome shotgun (WGS) entry which is preliminary data.</text>
</comment>
<dbReference type="RefSeq" id="WP_109590490.1">
    <property type="nucleotide sequence ID" value="NZ_BONA01000002.1"/>
</dbReference>
<dbReference type="SUPFAM" id="SSF81995">
    <property type="entry name" value="beta-sandwich domain of Sec23/24"/>
    <property type="match status" value="1"/>
</dbReference>
<evidence type="ECO:0000313" key="4">
    <source>
        <dbReference type="Proteomes" id="UP000245697"/>
    </source>
</evidence>
<dbReference type="Proteomes" id="UP000245697">
    <property type="component" value="Unassembled WGS sequence"/>
</dbReference>
<proteinExistence type="predicted"/>
<organism evidence="3 4">
    <name type="scientific">Actinoplanes xinjiangensis</name>
    <dbReference type="NCBI Taxonomy" id="512350"/>
    <lineage>
        <taxon>Bacteria</taxon>
        <taxon>Bacillati</taxon>
        <taxon>Actinomycetota</taxon>
        <taxon>Actinomycetes</taxon>
        <taxon>Micromonosporales</taxon>
        <taxon>Micromonosporaceae</taxon>
        <taxon>Actinoplanes</taxon>
    </lineage>
</organism>
<feature type="compositionally biased region" description="Pro residues" evidence="1">
    <location>
        <begin position="1"/>
        <end position="29"/>
    </location>
</feature>